<keyword evidence="1" id="KW-0547">Nucleotide-binding</keyword>
<dbReference type="InterPro" id="IPR025943">
    <property type="entry name" value="Sigma_54_int_dom_ATP-bd_2"/>
</dbReference>
<dbReference type="PANTHER" id="PTHR32071">
    <property type="entry name" value="TRANSCRIPTIONAL REGULATORY PROTEIN"/>
    <property type="match status" value="1"/>
</dbReference>
<dbReference type="Proteomes" id="UP000809273">
    <property type="component" value="Unassembled WGS sequence"/>
</dbReference>
<evidence type="ECO:0000259" key="7">
    <source>
        <dbReference type="PROSITE" id="PS50045"/>
    </source>
</evidence>
<evidence type="ECO:0000256" key="1">
    <source>
        <dbReference type="ARBA" id="ARBA00022741"/>
    </source>
</evidence>
<organism evidence="9 10">
    <name type="scientific">Candidatus Zymogenus saltonus</name>
    <dbReference type="NCBI Taxonomy" id="2844893"/>
    <lineage>
        <taxon>Bacteria</taxon>
        <taxon>Deltaproteobacteria</taxon>
        <taxon>Candidatus Zymogenia</taxon>
        <taxon>Candidatus Zymogeniales</taxon>
        <taxon>Candidatus Zymogenaceae</taxon>
        <taxon>Candidatus Zymogenus</taxon>
    </lineage>
</organism>
<evidence type="ECO:0000256" key="2">
    <source>
        <dbReference type="ARBA" id="ARBA00022840"/>
    </source>
</evidence>
<dbReference type="PROSITE" id="PS00675">
    <property type="entry name" value="SIGMA54_INTERACT_1"/>
    <property type="match status" value="1"/>
</dbReference>
<evidence type="ECO:0000256" key="5">
    <source>
        <dbReference type="ARBA" id="ARBA00023163"/>
    </source>
</evidence>
<dbReference type="Pfam" id="PF00072">
    <property type="entry name" value="Response_reg"/>
    <property type="match status" value="1"/>
</dbReference>
<dbReference type="PROSITE" id="PS00676">
    <property type="entry name" value="SIGMA54_INTERACT_2"/>
    <property type="match status" value="1"/>
</dbReference>
<dbReference type="Gene3D" id="1.10.10.60">
    <property type="entry name" value="Homeodomain-like"/>
    <property type="match status" value="1"/>
</dbReference>
<dbReference type="GO" id="GO:0005524">
    <property type="term" value="F:ATP binding"/>
    <property type="evidence" value="ECO:0007669"/>
    <property type="project" value="UniProtKB-KW"/>
</dbReference>
<dbReference type="SMART" id="SM00382">
    <property type="entry name" value="AAA"/>
    <property type="match status" value="1"/>
</dbReference>
<dbReference type="Pfam" id="PF00158">
    <property type="entry name" value="Sigma54_activat"/>
    <property type="match status" value="1"/>
</dbReference>
<dbReference type="InterPro" id="IPR011006">
    <property type="entry name" value="CheY-like_superfamily"/>
</dbReference>
<dbReference type="Gene3D" id="3.40.50.2300">
    <property type="match status" value="1"/>
</dbReference>
<dbReference type="Pfam" id="PF25601">
    <property type="entry name" value="AAA_lid_14"/>
    <property type="match status" value="1"/>
</dbReference>
<dbReference type="GO" id="GO:0006355">
    <property type="term" value="P:regulation of DNA-templated transcription"/>
    <property type="evidence" value="ECO:0007669"/>
    <property type="project" value="InterPro"/>
</dbReference>
<dbReference type="InterPro" id="IPR025944">
    <property type="entry name" value="Sigma_54_int_dom_CS"/>
</dbReference>
<dbReference type="InterPro" id="IPR001789">
    <property type="entry name" value="Sig_transdc_resp-reg_receiver"/>
</dbReference>
<evidence type="ECO:0000259" key="8">
    <source>
        <dbReference type="PROSITE" id="PS50110"/>
    </source>
</evidence>
<feature type="domain" description="Sigma-54 factor interaction" evidence="7">
    <location>
        <begin position="146"/>
        <end position="375"/>
    </location>
</feature>
<dbReference type="CDD" id="cd00009">
    <property type="entry name" value="AAA"/>
    <property type="match status" value="1"/>
</dbReference>
<evidence type="ECO:0000256" key="6">
    <source>
        <dbReference type="PROSITE-ProRule" id="PRU00169"/>
    </source>
</evidence>
<evidence type="ECO:0000313" key="9">
    <source>
        <dbReference type="EMBL" id="MBN1573368.1"/>
    </source>
</evidence>
<evidence type="ECO:0000256" key="3">
    <source>
        <dbReference type="ARBA" id="ARBA00023015"/>
    </source>
</evidence>
<dbReference type="PROSITE" id="PS50110">
    <property type="entry name" value="RESPONSE_REGULATORY"/>
    <property type="match status" value="1"/>
</dbReference>
<feature type="modified residue" description="4-aspartylphosphate" evidence="6">
    <location>
        <position position="51"/>
    </location>
</feature>
<keyword evidence="5" id="KW-0804">Transcription</keyword>
<dbReference type="Gene3D" id="1.10.8.60">
    <property type="match status" value="1"/>
</dbReference>
<evidence type="ECO:0000256" key="4">
    <source>
        <dbReference type="ARBA" id="ARBA00023125"/>
    </source>
</evidence>
<dbReference type="SUPFAM" id="SSF46689">
    <property type="entry name" value="Homeodomain-like"/>
    <property type="match status" value="1"/>
</dbReference>
<keyword evidence="3" id="KW-0805">Transcription regulation</keyword>
<dbReference type="FunFam" id="3.40.50.300:FF:000006">
    <property type="entry name" value="DNA-binding transcriptional regulator NtrC"/>
    <property type="match status" value="1"/>
</dbReference>
<reference evidence="9" key="1">
    <citation type="journal article" date="2021" name="Environ. Microbiol.">
        <title>Genomic characterization of three novel Desulfobacterota classes expand the metabolic and phylogenetic diversity of the phylum.</title>
        <authorList>
            <person name="Murphy C.L."/>
            <person name="Biggerstaff J."/>
            <person name="Eichhorn A."/>
            <person name="Ewing E."/>
            <person name="Shahan R."/>
            <person name="Soriano D."/>
            <person name="Stewart S."/>
            <person name="VanMol K."/>
            <person name="Walker R."/>
            <person name="Walters P."/>
            <person name="Elshahed M.S."/>
            <person name="Youssef N.H."/>
        </authorList>
    </citation>
    <scope>NUCLEOTIDE SEQUENCE</scope>
    <source>
        <strain evidence="9">Zod_Metabat.24</strain>
    </source>
</reference>
<proteinExistence type="predicted"/>
<dbReference type="GO" id="GO:0003677">
    <property type="term" value="F:DNA binding"/>
    <property type="evidence" value="ECO:0007669"/>
    <property type="project" value="UniProtKB-KW"/>
</dbReference>
<dbReference type="EMBL" id="JAFGIX010000046">
    <property type="protein sequence ID" value="MBN1573368.1"/>
    <property type="molecule type" value="Genomic_DNA"/>
</dbReference>
<dbReference type="InterPro" id="IPR027417">
    <property type="entry name" value="P-loop_NTPase"/>
</dbReference>
<dbReference type="Gene3D" id="3.40.50.300">
    <property type="entry name" value="P-loop containing nucleotide triphosphate hydrolases"/>
    <property type="match status" value="1"/>
</dbReference>
<dbReference type="AlphaFoldDB" id="A0A9D8KFB9"/>
<keyword evidence="6" id="KW-0597">Phosphoprotein</keyword>
<dbReference type="GO" id="GO:0000160">
    <property type="term" value="P:phosphorelay signal transduction system"/>
    <property type="evidence" value="ECO:0007669"/>
    <property type="project" value="InterPro"/>
</dbReference>
<name>A0A9D8KFB9_9DELT</name>
<protein>
    <submittedName>
        <fullName evidence="9">Sigma-54-dependent Fis family transcriptional regulator</fullName>
    </submittedName>
</protein>
<accession>A0A9D8KFB9</accession>
<keyword evidence="4" id="KW-0238">DNA-binding</keyword>
<dbReference type="InterPro" id="IPR009057">
    <property type="entry name" value="Homeodomain-like_sf"/>
</dbReference>
<dbReference type="SUPFAM" id="SSF52540">
    <property type="entry name" value="P-loop containing nucleoside triphosphate hydrolases"/>
    <property type="match status" value="1"/>
</dbReference>
<dbReference type="InterPro" id="IPR025662">
    <property type="entry name" value="Sigma_54_int_dom_ATP-bd_1"/>
</dbReference>
<dbReference type="InterPro" id="IPR003593">
    <property type="entry name" value="AAA+_ATPase"/>
</dbReference>
<dbReference type="PROSITE" id="PS00688">
    <property type="entry name" value="SIGMA54_INTERACT_3"/>
    <property type="match status" value="1"/>
</dbReference>
<reference evidence="9" key="2">
    <citation type="submission" date="2021-01" db="EMBL/GenBank/DDBJ databases">
        <authorList>
            <person name="Hahn C.R."/>
            <person name="Youssef N.H."/>
            <person name="Elshahed M."/>
        </authorList>
    </citation>
    <scope>NUCLEOTIDE SEQUENCE</scope>
    <source>
        <strain evidence="9">Zod_Metabat.24</strain>
    </source>
</reference>
<feature type="domain" description="Response regulatory" evidence="8">
    <location>
        <begin position="3"/>
        <end position="121"/>
    </location>
</feature>
<evidence type="ECO:0000313" key="10">
    <source>
        <dbReference type="Proteomes" id="UP000809273"/>
    </source>
</evidence>
<keyword evidence="2" id="KW-0067">ATP-binding</keyword>
<dbReference type="PROSITE" id="PS50045">
    <property type="entry name" value="SIGMA54_INTERACT_4"/>
    <property type="match status" value="1"/>
</dbReference>
<comment type="caution">
    <text evidence="9">The sequence shown here is derived from an EMBL/GenBank/DDBJ whole genome shotgun (WGS) entry which is preliminary data.</text>
</comment>
<dbReference type="InterPro" id="IPR058031">
    <property type="entry name" value="AAA_lid_NorR"/>
</dbReference>
<sequence length="468" mass="53682">MKLILVVAENSDHSSVIGRSLTSEYKVESVPTIETCLERLRKKRYEIIFVDIGLLRGLMENNSYNNALQAFWQVYPTMEIVVMSPVETIREAVMAVKAGASNYITYPIDVEEVRFVTQNVYESIKVKLELDYLRGRFWESEALETIQTKCVEMQKVYEKVRAVSPTKSTVLLIGETGTGKSILARLIHQHSNRRSGPFISVHLGAVPETLVESELFGHEKGAFTGAERRKLGKFEIANEGTIFLDEISTIPPSVQIKLLEVLQDGTFSRIGSEVDIHTNARVIAATNTDLKVMCDEGNFRTDLYYRLNVFPIEVLPLRERKEDIPFLVDVTLKRLNKFYMKQIKAIHPAVLEAFDNYLWPGNIRELENIIERAYLLEKSSIIETKHIPHELLPANSLHQMNDDESTMTLSEARKKGVEELERQYLMRMLRLMHGRIDRTAQAAGITTRQLNKLMKKYGLEKRDFKNNQ</sequence>
<gene>
    <name evidence="9" type="ORF">JW984_09260</name>
</gene>
<dbReference type="InterPro" id="IPR002078">
    <property type="entry name" value="Sigma_54_int"/>
</dbReference>
<dbReference type="SUPFAM" id="SSF52172">
    <property type="entry name" value="CheY-like"/>
    <property type="match status" value="1"/>
</dbReference>